<feature type="compositionally biased region" description="Basic and acidic residues" evidence="1">
    <location>
        <begin position="264"/>
        <end position="275"/>
    </location>
</feature>
<comment type="caution">
    <text evidence="2">The sequence shown here is derived from an EMBL/GenBank/DDBJ whole genome shotgun (WGS) entry which is preliminary data.</text>
</comment>
<feature type="compositionally biased region" description="Basic and acidic residues" evidence="1">
    <location>
        <begin position="315"/>
        <end position="327"/>
    </location>
</feature>
<feature type="region of interest" description="Disordered" evidence="1">
    <location>
        <begin position="348"/>
        <end position="409"/>
    </location>
</feature>
<feature type="region of interest" description="Disordered" evidence="1">
    <location>
        <begin position="60"/>
        <end position="102"/>
    </location>
</feature>
<accession>A0A8S4P348</accession>
<protein>
    <submittedName>
        <fullName evidence="2">Uncharacterized protein</fullName>
    </submittedName>
</protein>
<feature type="compositionally biased region" description="Basic residues" evidence="1">
    <location>
        <begin position="299"/>
        <end position="312"/>
    </location>
</feature>
<feature type="compositionally biased region" description="Basic and acidic residues" evidence="1">
    <location>
        <begin position="395"/>
        <end position="409"/>
    </location>
</feature>
<evidence type="ECO:0000256" key="1">
    <source>
        <dbReference type="SAM" id="MobiDB-lite"/>
    </source>
</evidence>
<proteinExistence type="predicted"/>
<keyword evidence="3" id="KW-1185">Reference proteome</keyword>
<sequence length="409" mass="46059">ITGKIKIEGRTTLTTAVVADIAQAGILGVEYMLTSGAVINFNKLEMSFDDGEMTERHLVQDEQTQRMNTTSLNAPKKQKQPSSDRASLPLPMQRSKKNERRVTFTEVLKQNKKAAFDKNVDAEGSDLEEEEAKKPRVMAREQHKEENSTGSDPPYPFAPRVCQLMADEDIPPYSSKLLKVHIAPTEEASQMGIIESVLPDALESDEVEVVTSLTEARDGIALIKLRNCSAHPVRLEMGTILGVFSSVENLVSHLEEPPEAVNRISEKREPVDKEPMAGQLKNCPLIEEQGERNPALSTKPRKRRGKHSRSQFRPRTCERNKPANEYARKRILHREGYLRSSSHQWYYPAKSSPCKRNYPSKNSSYKEHPPKSSMHQKTSPIGAPPWSIPKSASKTQKDQEPLRADKLFL</sequence>
<gene>
    <name evidence="2" type="ORF">OFUS_LOCUS14208</name>
</gene>
<organism evidence="2 3">
    <name type="scientific">Owenia fusiformis</name>
    <name type="common">Polychaete worm</name>
    <dbReference type="NCBI Taxonomy" id="6347"/>
    <lineage>
        <taxon>Eukaryota</taxon>
        <taxon>Metazoa</taxon>
        <taxon>Spiralia</taxon>
        <taxon>Lophotrochozoa</taxon>
        <taxon>Annelida</taxon>
        <taxon>Polychaeta</taxon>
        <taxon>Sedentaria</taxon>
        <taxon>Canalipalpata</taxon>
        <taxon>Sabellida</taxon>
        <taxon>Oweniida</taxon>
        <taxon>Oweniidae</taxon>
        <taxon>Owenia</taxon>
    </lineage>
</organism>
<evidence type="ECO:0000313" key="3">
    <source>
        <dbReference type="Proteomes" id="UP000749559"/>
    </source>
</evidence>
<dbReference type="Proteomes" id="UP000749559">
    <property type="component" value="Unassembled WGS sequence"/>
</dbReference>
<reference evidence="2" key="1">
    <citation type="submission" date="2022-03" db="EMBL/GenBank/DDBJ databases">
        <authorList>
            <person name="Martin C."/>
        </authorList>
    </citation>
    <scope>NUCLEOTIDE SEQUENCE</scope>
</reference>
<feature type="non-terminal residue" evidence="2">
    <location>
        <position position="1"/>
    </location>
</feature>
<dbReference type="AlphaFoldDB" id="A0A8S4P348"/>
<name>A0A8S4P348_OWEFU</name>
<dbReference type="EMBL" id="CAIIXF020000007">
    <property type="protein sequence ID" value="CAH1788731.1"/>
    <property type="molecule type" value="Genomic_DNA"/>
</dbReference>
<feature type="region of interest" description="Disordered" evidence="1">
    <location>
        <begin position="264"/>
        <end position="327"/>
    </location>
</feature>
<feature type="region of interest" description="Disordered" evidence="1">
    <location>
        <begin position="117"/>
        <end position="156"/>
    </location>
</feature>
<evidence type="ECO:0000313" key="2">
    <source>
        <dbReference type="EMBL" id="CAH1788731.1"/>
    </source>
</evidence>
<feature type="compositionally biased region" description="Basic and acidic residues" evidence="1">
    <location>
        <begin position="131"/>
        <end position="147"/>
    </location>
</feature>